<evidence type="ECO:0000313" key="2">
    <source>
        <dbReference type="Proteomes" id="UP001732700"/>
    </source>
</evidence>
<proteinExistence type="predicted"/>
<name>A0ACD5V996_AVESA</name>
<dbReference type="Proteomes" id="UP001732700">
    <property type="component" value="Chromosome 2D"/>
</dbReference>
<reference evidence="1" key="2">
    <citation type="submission" date="2025-09" db="UniProtKB">
        <authorList>
            <consortium name="EnsemblPlants"/>
        </authorList>
    </citation>
    <scope>IDENTIFICATION</scope>
</reference>
<sequence length="269" mass="29201">MAGVTANAVALVALLCMLVRSTSSYGTPAPAPPSTSVWRAAKATWYGRPSGAGPDNNGGACNYKNNHLAPFFSMTSCGNQLIFKDGAGCGACYQIRCNKTSHPECSNQAKTIVITDVNYGPVAKYYFDLSGTAFGSMALPGRSAQLRRAGMIHMQFRRVPCNWPGMKITFYILKGANPYYLPVMAENVNRDGTVVKMSIMRSKDGRPTNIWEPMYRSFGAVWRRDSGNPMKGPLSLRITSDSGKTLVANNVFPAGWKGGVGYTSKVQFY</sequence>
<evidence type="ECO:0000313" key="1">
    <source>
        <dbReference type="EnsemblPlants" id="AVESA.00010b.r2.2DG0397880.1.CDS"/>
    </source>
</evidence>
<keyword evidence="2" id="KW-1185">Reference proteome</keyword>
<dbReference type="EnsemblPlants" id="AVESA.00010b.r2.2DG0397880.1">
    <property type="protein sequence ID" value="AVESA.00010b.r2.2DG0397880.1.CDS"/>
    <property type="gene ID" value="AVESA.00010b.r2.2DG0397880"/>
</dbReference>
<reference evidence="1" key="1">
    <citation type="submission" date="2021-05" db="EMBL/GenBank/DDBJ databases">
        <authorList>
            <person name="Scholz U."/>
            <person name="Mascher M."/>
            <person name="Fiebig A."/>
        </authorList>
    </citation>
    <scope>NUCLEOTIDE SEQUENCE [LARGE SCALE GENOMIC DNA]</scope>
</reference>
<protein>
    <submittedName>
        <fullName evidence="1">Uncharacterized protein</fullName>
    </submittedName>
</protein>
<organism evidence="1 2">
    <name type="scientific">Avena sativa</name>
    <name type="common">Oat</name>
    <dbReference type="NCBI Taxonomy" id="4498"/>
    <lineage>
        <taxon>Eukaryota</taxon>
        <taxon>Viridiplantae</taxon>
        <taxon>Streptophyta</taxon>
        <taxon>Embryophyta</taxon>
        <taxon>Tracheophyta</taxon>
        <taxon>Spermatophyta</taxon>
        <taxon>Magnoliopsida</taxon>
        <taxon>Liliopsida</taxon>
        <taxon>Poales</taxon>
        <taxon>Poaceae</taxon>
        <taxon>BOP clade</taxon>
        <taxon>Pooideae</taxon>
        <taxon>Poodae</taxon>
        <taxon>Poeae</taxon>
        <taxon>Poeae Chloroplast Group 1 (Aveneae type)</taxon>
        <taxon>Aveninae</taxon>
        <taxon>Avena</taxon>
    </lineage>
</organism>
<accession>A0ACD5V996</accession>